<evidence type="ECO:0000256" key="8">
    <source>
        <dbReference type="ARBA" id="ARBA00023065"/>
    </source>
</evidence>
<evidence type="ECO:0000256" key="9">
    <source>
        <dbReference type="ARBA" id="ARBA00023136"/>
    </source>
</evidence>
<keyword evidence="8 11" id="KW-0406">Ion transport</keyword>
<keyword evidence="9 11" id="KW-0472">Membrane</keyword>
<evidence type="ECO:0000256" key="3">
    <source>
        <dbReference type="ARBA" id="ARBA00022449"/>
    </source>
</evidence>
<feature type="transmembrane region" description="Helical" evidence="11">
    <location>
        <begin position="395"/>
        <end position="420"/>
    </location>
</feature>
<name>A0A848DNW9_9PSEU</name>
<gene>
    <name evidence="11 12" type="primary">nhaA</name>
    <name evidence="12" type="ORF">HF519_22110</name>
</gene>
<keyword evidence="3 11" id="KW-0050">Antiport</keyword>
<dbReference type="PANTHER" id="PTHR30341:SF0">
    <property type="entry name" value="NA(+)_H(+) ANTIPORTER NHAA"/>
    <property type="match status" value="1"/>
</dbReference>
<reference evidence="12 13" key="1">
    <citation type="submission" date="2020-04" db="EMBL/GenBank/DDBJ databases">
        <authorList>
            <person name="Klaysubun C."/>
            <person name="Duangmal K."/>
            <person name="Lipun K."/>
        </authorList>
    </citation>
    <scope>NUCLEOTIDE SEQUENCE [LARGE SCALE GENOMIC DNA]</scope>
    <source>
        <strain evidence="12 13">DSM 45300</strain>
    </source>
</reference>
<feature type="transmembrane region" description="Helical" evidence="11">
    <location>
        <begin position="245"/>
        <end position="274"/>
    </location>
</feature>
<evidence type="ECO:0000256" key="1">
    <source>
        <dbReference type="ARBA" id="ARBA00004429"/>
    </source>
</evidence>
<evidence type="ECO:0000313" key="12">
    <source>
        <dbReference type="EMBL" id="NMH94223.1"/>
    </source>
</evidence>
<dbReference type="HAMAP" id="MF_01844">
    <property type="entry name" value="NhaA"/>
    <property type="match status" value="1"/>
</dbReference>
<dbReference type="InterPro" id="IPR023171">
    <property type="entry name" value="Na/H_antiporter_dom_sf"/>
</dbReference>
<dbReference type="PANTHER" id="PTHR30341">
    <property type="entry name" value="SODIUM ION/PROTON ANTIPORTER NHAA-RELATED"/>
    <property type="match status" value="1"/>
</dbReference>
<comment type="function">
    <text evidence="11">Na(+)/H(+) antiporter that extrudes sodium in exchange for external protons.</text>
</comment>
<protein>
    <recommendedName>
        <fullName evidence="11">Na(+)/H(+) antiporter NhaA</fullName>
    </recommendedName>
    <alternativeName>
        <fullName evidence="11">Sodium/proton antiporter NhaA</fullName>
    </alternativeName>
</protein>
<evidence type="ECO:0000256" key="5">
    <source>
        <dbReference type="ARBA" id="ARBA00022692"/>
    </source>
</evidence>
<evidence type="ECO:0000256" key="6">
    <source>
        <dbReference type="ARBA" id="ARBA00022989"/>
    </source>
</evidence>
<feature type="transmembrane region" description="Helical" evidence="11">
    <location>
        <begin position="57"/>
        <end position="73"/>
    </location>
</feature>
<feature type="transmembrane region" description="Helical" evidence="11">
    <location>
        <begin position="219"/>
        <end position="238"/>
    </location>
</feature>
<dbReference type="InterPro" id="IPR004670">
    <property type="entry name" value="NhaA"/>
</dbReference>
<sequence length="476" mass="49903">MGGSSAAGPVDAVLIASSSPPRVPSGEDRQVAVTTLTERGELSQAARSFLRTESGSAVLLLTAAAIALIWANVSDGYETFWHTPLSISIGGFELTEDLRHWVNDGLMVLFFFSVGLEISREMTLGELRGARAVAAPALAAIGGLTVPAALYLLFNAGGPGAGAWGIAISTDTAVLLGVLALVGPRCPDQLRIFLLALAIVDDIGAVLAIAVFYTRHVDVTALLLAVGLFVALLALRFVHFWRTPLYALIGVIMWVSVLESGVHPSVVGVAMGLLVNAYAPQPRDIRRVQVLGRSFIVDPTPSRAAAAQAAVTVAVSPNERLQLKIQPWSSYVIVPLFVLANAGVRLDRETLSGALHSPITWGVIVGLTVGKLIGVSAGTWVALRTGIGRVPDTLRWGQLIGGAALSGIGFTVALFVTDLALSDPELQAEAKIGILTGSILAGLIGWLIFRLLGERGGQCSPSGLPVLPPRPWRPVD</sequence>
<accession>A0A848DNW9</accession>
<dbReference type="Proteomes" id="UP000586918">
    <property type="component" value="Unassembled WGS sequence"/>
</dbReference>
<keyword evidence="2 11" id="KW-0813">Transport</keyword>
<dbReference type="Gene3D" id="1.20.1530.10">
    <property type="entry name" value="Na+/H+ antiporter like domain"/>
    <property type="match status" value="1"/>
</dbReference>
<feature type="transmembrane region" description="Helical" evidence="11">
    <location>
        <begin position="193"/>
        <end position="213"/>
    </location>
</feature>
<evidence type="ECO:0000313" key="13">
    <source>
        <dbReference type="Proteomes" id="UP000586918"/>
    </source>
</evidence>
<keyword evidence="5 11" id="KW-0812">Transmembrane</keyword>
<dbReference type="EMBL" id="JAAXKZ010000100">
    <property type="protein sequence ID" value="NMH94223.1"/>
    <property type="molecule type" value="Genomic_DNA"/>
</dbReference>
<dbReference type="Pfam" id="PF06965">
    <property type="entry name" value="Na_H_antiport_1"/>
    <property type="match status" value="1"/>
</dbReference>
<keyword evidence="10 11" id="KW-0739">Sodium transport</keyword>
<organism evidence="12 13">
    <name type="scientific">Pseudonocardia bannensis</name>
    <dbReference type="NCBI Taxonomy" id="630973"/>
    <lineage>
        <taxon>Bacteria</taxon>
        <taxon>Bacillati</taxon>
        <taxon>Actinomycetota</taxon>
        <taxon>Actinomycetes</taxon>
        <taxon>Pseudonocardiales</taxon>
        <taxon>Pseudonocardiaceae</taxon>
        <taxon>Pseudonocardia</taxon>
    </lineage>
</organism>
<dbReference type="AlphaFoldDB" id="A0A848DNW9"/>
<feature type="transmembrane region" description="Helical" evidence="11">
    <location>
        <begin position="432"/>
        <end position="452"/>
    </location>
</feature>
<evidence type="ECO:0000256" key="4">
    <source>
        <dbReference type="ARBA" id="ARBA00022475"/>
    </source>
</evidence>
<dbReference type="GO" id="GO:0015385">
    <property type="term" value="F:sodium:proton antiporter activity"/>
    <property type="evidence" value="ECO:0007669"/>
    <property type="project" value="UniProtKB-UniRule"/>
</dbReference>
<comment type="caution">
    <text evidence="12">The sequence shown here is derived from an EMBL/GenBank/DDBJ whole genome shotgun (WGS) entry which is preliminary data.</text>
</comment>
<evidence type="ECO:0000256" key="10">
    <source>
        <dbReference type="ARBA" id="ARBA00023201"/>
    </source>
</evidence>
<proteinExistence type="inferred from homology"/>
<comment type="similarity">
    <text evidence="11">Belongs to the NhaA Na(+)/H(+) (TC 2.A.33) antiporter family.</text>
</comment>
<feature type="transmembrane region" description="Helical" evidence="11">
    <location>
        <begin position="358"/>
        <end position="383"/>
    </location>
</feature>
<keyword evidence="6 11" id="KW-1133">Transmembrane helix</keyword>
<keyword evidence="13" id="KW-1185">Reference proteome</keyword>
<keyword evidence="4 11" id="KW-1003">Cell membrane</keyword>
<dbReference type="GO" id="GO:0005886">
    <property type="term" value="C:plasma membrane"/>
    <property type="evidence" value="ECO:0007669"/>
    <property type="project" value="UniProtKB-SubCell"/>
</dbReference>
<dbReference type="GO" id="GO:0006885">
    <property type="term" value="P:regulation of pH"/>
    <property type="evidence" value="ECO:0007669"/>
    <property type="project" value="UniProtKB-UniRule"/>
</dbReference>
<comment type="catalytic activity">
    <reaction evidence="11">
        <text>Na(+)(in) + 2 H(+)(out) = Na(+)(out) + 2 H(+)(in)</text>
        <dbReference type="Rhea" id="RHEA:29251"/>
        <dbReference type="ChEBI" id="CHEBI:15378"/>
        <dbReference type="ChEBI" id="CHEBI:29101"/>
    </reaction>
</comment>
<evidence type="ECO:0000256" key="2">
    <source>
        <dbReference type="ARBA" id="ARBA00022448"/>
    </source>
</evidence>
<evidence type="ECO:0000256" key="7">
    <source>
        <dbReference type="ARBA" id="ARBA00023053"/>
    </source>
</evidence>
<comment type="subcellular location">
    <subcellularLocation>
        <location evidence="1">Cell inner membrane</location>
        <topology evidence="1">Multi-pass membrane protein</topology>
    </subcellularLocation>
    <subcellularLocation>
        <location evidence="11">Cell membrane</location>
        <topology evidence="11">Multi-pass membrane protein</topology>
    </subcellularLocation>
</comment>
<dbReference type="NCBIfam" id="TIGR00773">
    <property type="entry name" value="NhaA"/>
    <property type="match status" value="1"/>
</dbReference>
<evidence type="ECO:0000256" key="11">
    <source>
        <dbReference type="HAMAP-Rule" id="MF_01844"/>
    </source>
</evidence>
<keyword evidence="7 11" id="KW-0915">Sodium</keyword>
<feature type="transmembrane region" description="Helical" evidence="11">
    <location>
        <begin position="130"/>
        <end position="154"/>
    </location>
</feature>
<feature type="transmembrane region" description="Helical" evidence="11">
    <location>
        <begin position="160"/>
        <end position="181"/>
    </location>
</feature>
<feature type="transmembrane region" description="Helical" evidence="11">
    <location>
        <begin position="101"/>
        <end position="118"/>
    </location>
</feature>